<dbReference type="InterPro" id="IPR051909">
    <property type="entry name" value="MFP_Cation_Efflux"/>
</dbReference>
<evidence type="ECO:0000256" key="3">
    <source>
        <dbReference type="SAM" id="MobiDB-lite"/>
    </source>
</evidence>
<evidence type="ECO:0000259" key="4">
    <source>
        <dbReference type="Pfam" id="PF25893"/>
    </source>
</evidence>
<feature type="region of interest" description="Disordered" evidence="3">
    <location>
        <begin position="37"/>
        <end position="91"/>
    </location>
</feature>
<feature type="compositionally biased region" description="Basic and acidic residues" evidence="3">
    <location>
        <begin position="81"/>
        <end position="91"/>
    </location>
</feature>
<dbReference type="InterPro" id="IPR058649">
    <property type="entry name" value="CzcB_C"/>
</dbReference>
<organism evidence="8 9">
    <name type="scientific">Candidatus Accumulibacter phosphatis</name>
    <dbReference type="NCBI Taxonomy" id="327160"/>
    <lineage>
        <taxon>Bacteria</taxon>
        <taxon>Pseudomonadati</taxon>
        <taxon>Pseudomonadota</taxon>
        <taxon>Betaproteobacteria</taxon>
        <taxon>Candidatus Accumulibacter</taxon>
    </lineage>
</organism>
<comment type="caution">
    <text evidence="8">The sequence shown here is derived from an EMBL/GenBank/DDBJ whole genome shotgun (WGS) entry which is preliminary data.</text>
</comment>
<evidence type="ECO:0000259" key="6">
    <source>
        <dbReference type="Pfam" id="PF25973"/>
    </source>
</evidence>
<feature type="domain" description="CusB-like beta-barrel" evidence="5">
    <location>
        <begin position="286"/>
        <end position="361"/>
    </location>
</feature>
<accession>A0ABX1TZA3</accession>
<dbReference type="Gene3D" id="2.40.30.170">
    <property type="match status" value="1"/>
</dbReference>
<dbReference type="Proteomes" id="UP000749010">
    <property type="component" value="Unassembled WGS sequence"/>
</dbReference>
<dbReference type="EMBL" id="SPMY01000062">
    <property type="protein sequence ID" value="NMQ29609.1"/>
    <property type="molecule type" value="Genomic_DNA"/>
</dbReference>
<feature type="domain" description="CzcB-like alpha-helical hairpin" evidence="4">
    <location>
        <begin position="175"/>
        <end position="233"/>
    </location>
</feature>
<protein>
    <submittedName>
        <fullName evidence="8">Efflux RND transporter periplasmic adaptor subunit</fullName>
    </submittedName>
</protein>
<proteinExistence type="inferred from homology"/>
<feature type="compositionally biased region" description="Basic and acidic residues" evidence="3">
    <location>
        <begin position="48"/>
        <end position="73"/>
    </location>
</feature>
<dbReference type="PANTHER" id="PTHR30097:SF15">
    <property type="entry name" value="CATION EFFLUX SYSTEM PROTEIN CUSB"/>
    <property type="match status" value="1"/>
</dbReference>
<evidence type="ECO:0000256" key="2">
    <source>
        <dbReference type="ARBA" id="ARBA00022448"/>
    </source>
</evidence>
<dbReference type="Gene3D" id="2.40.50.100">
    <property type="match status" value="1"/>
</dbReference>
<dbReference type="NCBIfam" id="TIGR01730">
    <property type="entry name" value="RND_mfp"/>
    <property type="match status" value="1"/>
</dbReference>
<sequence length="449" mass="47271">MNNLFHVLPAQRAALFALGFSALILGGCGKTESPATAAKAGTAMSSAEEQHAAAEKPGEHRGKDEHAAGEKAGAHAGAVSKDGDGHGDEHEAGGVEALKLSAEEIQSAGIKSAEILVQEVSEPLTLTATIRPNQDRIAHVAPRVPGRIVNVKTNLGDQVKAGQTLAVLDSLEVGDAYSAYLQAATQQSVAKADFERAEKLHGDQIIAQKDHLRAHAEYEKSKAALAAARDRLRMLGVDASPTGDGKARSTFPVSTPFAGTVIEKHAILGELSQPDSPLFVVADLSKLWIAADLFEKDLGRIQVGASAIVTVAAYPDESFEGTLTYIAAVVDKETRTVQARVEVTNLDGRLKPEMFATVAIRTIETTRQGATVKALLVPTEAVVLMNGQPTVFIEDSDGFEPRNVVLGQKLRGRLVVKSGLATGERVVTAGAYALKARIMKSELGAGHGH</sequence>
<dbReference type="Pfam" id="PF25973">
    <property type="entry name" value="BSH_CzcB"/>
    <property type="match status" value="1"/>
</dbReference>
<evidence type="ECO:0000256" key="1">
    <source>
        <dbReference type="ARBA" id="ARBA00009477"/>
    </source>
</evidence>
<dbReference type="RefSeq" id="WP_169068067.1">
    <property type="nucleotide sequence ID" value="NZ_SPMY01000062.1"/>
</dbReference>
<feature type="domain" description="CzcB-like barrel-sandwich hybrid" evidence="6">
    <location>
        <begin position="136"/>
        <end position="283"/>
    </location>
</feature>
<comment type="similarity">
    <text evidence="1">Belongs to the membrane fusion protein (MFP) (TC 8.A.1) family.</text>
</comment>
<dbReference type="Gene3D" id="2.40.420.20">
    <property type="match status" value="1"/>
</dbReference>
<keyword evidence="2" id="KW-0813">Transport</keyword>
<dbReference type="PANTHER" id="PTHR30097">
    <property type="entry name" value="CATION EFFLUX SYSTEM PROTEIN CUSB"/>
    <property type="match status" value="1"/>
</dbReference>
<keyword evidence="9" id="KW-1185">Reference proteome</keyword>
<name>A0ABX1TZA3_9PROT</name>
<reference evidence="8 9" key="1">
    <citation type="submission" date="2019-03" db="EMBL/GenBank/DDBJ databases">
        <title>Metabolic reconstructions from genomes of highly enriched 'Candidatus Accumulibacter' and 'Candidatus Competibacter' bioreactor populations.</title>
        <authorList>
            <person name="Annavajhala M.K."/>
            <person name="Welles L."/>
            <person name="Abbas B."/>
            <person name="Sorokin D."/>
            <person name="Park H."/>
            <person name="Van Loosdrecht M."/>
            <person name="Chandran K."/>
        </authorList>
    </citation>
    <scope>NUCLEOTIDE SEQUENCE [LARGE SCALE GENOMIC DNA]</scope>
    <source>
        <strain evidence="8 9">SBR_S</strain>
    </source>
</reference>
<dbReference type="Pfam" id="PF25893">
    <property type="entry name" value="HH_CzcB"/>
    <property type="match status" value="1"/>
</dbReference>
<dbReference type="InterPro" id="IPR058648">
    <property type="entry name" value="HH_CzcB-like"/>
</dbReference>
<dbReference type="Pfam" id="PF25954">
    <property type="entry name" value="Beta-barrel_RND_2"/>
    <property type="match status" value="1"/>
</dbReference>
<dbReference type="InterPro" id="IPR058647">
    <property type="entry name" value="BSH_CzcB-like"/>
</dbReference>
<dbReference type="InterPro" id="IPR006143">
    <property type="entry name" value="RND_pump_MFP"/>
</dbReference>
<evidence type="ECO:0000259" key="7">
    <source>
        <dbReference type="Pfam" id="PF25975"/>
    </source>
</evidence>
<evidence type="ECO:0000313" key="8">
    <source>
        <dbReference type="EMBL" id="NMQ29609.1"/>
    </source>
</evidence>
<feature type="domain" description="CzcB-like C-terminal circularly permuted SH3-like" evidence="7">
    <location>
        <begin position="376"/>
        <end position="435"/>
    </location>
</feature>
<dbReference type="SUPFAM" id="SSF111369">
    <property type="entry name" value="HlyD-like secretion proteins"/>
    <property type="match status" value="1"/>
</dbReference>
<gene>
    <name evidence="8" type="ORF">E4Q23_18630</name>
</gene>
<evidence type="ECO:0000259" key="5">
    <source>
        <dbReference type="Pfam" id="PF25954"/>
    </source>
</evidence>
<evidence type="ECO:0000313" key="9">
    <source>
        <dbReference type="Proteomes" id="UP000749010"/>
    </source>
</evidence>
<dbReference type="Pfam" id="PF25975">
    <property type="entry name" value="CzcB_C"/>
    <property type="match status" value="1"/>
</dbReference>
<dbReference type="InterPro" id="IPR058792">
    <property type="entry name" value="Beta-barrel_RND_2"/>
</dbReference>